<dbReference type="Pfam" id="PF04122">
    <property type="entry name" value="CW_binding_2"/>
    <property type="match status" value="3"/>
</dbReference>
<evidence type="ECO:0000313" key="3">
    <source>
        <dbReference type="EMBL" id="EEG77461.1"/>
    </source>
</evidence>
<sequence>MEYGPAVTQIPENFFRDSDLSGAAAETLIIEGITQVGSYAFQNSGLTEIVLPESLVNIGRFAFSNNQLSEVILPEGVSAIGGSAFRYNQLSEVIVPENVSEIGSSAFSGNSISKVRLESNLSSVGSSLHGIFGGNAINEVEYGLAVTQIPGNFFRDSDLSGAAAETLIVEGITRVGSAAFQNSGLSEIVLPESVTNIGSYAFNNNQLGEIVFPDNIDDIGRDAFAGNSISKVRLESNLSSVGSSSSGIFKDNVINEVEYGPAVTQIPGNFFRDSDLSGAAAETLIVEEITRVGSAAFRNSGLSEIVLPESVTNIGSYAFNNNQLGGIVIPDNIDDIGRDAFAGNSISKVRLEANLSSVGSLSYGIFKDNVIDEVEYGPAVTQIPGNFFRDSDLSGAATESLIVEGITRVGSAAFQNSGLSEIVLPESVTNIGSYAFNNNQLGEIVIPDNIDDIGRDAFAGNSISKVRLEANLSSVGSLSYGIFEENMINKLEYGPEVLVIPGNFFRNADLSGVVNTDLVPEGIINIGSNAFRNSSLSSVVIPHSVSTIGNTAFADNQEDPEDLTIYGVLDSVSAEYAYLHGHTFKDIDDGHLRYYAVRYESTEHTGGSVPEDASLYQEGSAVVVMGNTGNLVRTGYNFAGWNTEADGSGTFYSEGSQLVMGSEDVTLYAQWLKAPVLSAQSGHLSVHLQWTYGGDPAEVSKFDIYRSPAGSNNYSRIRTQTGYSYTDSVAAGRYDYYVLLTDTEGKTAISNTVRGVSVVEDLEDPVAVIEPETLLAAEGVSFTFSGAASTDNDRIASYAWDFGDGATGSGVSATHTYSQAGTYTVSLTVTDPAGNSNTVTAEITVLNLAVEDGYRLVSFEVVDAVSVEPIDSAQLILEGQQFDAVVSVNEEGRAQLVMPDGTYQLNALADGYLPRSATVVVNESNDEVTMGLSVSQLVAGELTVHEMSYEEILEAGIDTSDPDNHHVYRFSTELEFMAGPRLYALPVEVFKNSAGKILNPQGQRFTLGEGLTWGSGLNLRIFPISERFYLIIYGEARWLKEMYKVELLVINESNVDWIEDCTAELFLPEGMSFASTTTGSQQAQINLGDIREGSSATTQWFVRGDEEGEYHLSAEVTGTFMPNTEPFHMTFETNEAVKVYAGSALNLNITAPSVAFRGERYHVLFELENVSSKPIYNLSFGITGAEQFKIIEIGDGSTEPLMLSEEDFGEGMTRSIPVLEPGDKFVIDFSTTIWFNSIWELTDVPIAYYLTNVFVTTLEGSTTTIPHQIEIKQVPHSTIFDYAKMLAGGELEDLFIQVITDGTVLADHVPLAKNVRKAYKLRQGPANSAANIFVKRDDGSVIDLNVSSSGGGRIQSEPLWQEFDIVVTAVGPGEATLVVEFENDGKMTRYEVPFVVADEEADLTHTAAVSTAVNGNLATSIVGVDDVEALIAGVTAKEHVVSEQYPYTYFDSLLALRPELTAEEEGVVTEGELVVPGVLLETLFEDTWGKLGYHNHLAELTFSREALSAMVQAAGTEGDVSLVAARVDADTLKEAQRETAGNRPVYEFAVYSGDAEVVPGRVDVSIPYSLKAGEVAEGLALYRLDEEGRLTEIEHEYDVDRERIFFSTDYYACFVIWYEDFPLEPVVERLFGANRFTTAVEVSQNGWQDGSDAVILARGDDYADALAGVPLAYHLDAPILLSRTDRLESVTTDEIQRLDASRVIILGGTGAISAAVEQELAALVPDVDRIAGPNRFATAALIAAEMAEEGAVFDTTMVAVGTNFADALSASSYAAVNGYPILLTRNDRLPSATEEVLNELAINETFVIGGDAAVGSAVFSQLPNPKRIYGSNRYETSIALAEKFLPPGTGHVYMATGLDFPDAIAGGGLAAKNNSGVLLVRGISSEPNTVLQEFIADCGITSVTIFGGSAAVGESIEDWLKDNL</sequence>
<dbReference type="InterPro" id="IPR000601">
    <property type="entry name" value="PKD_dom"/>
</dbReference>
<dbReference type="Gene3D" id="2.60.40.4270">
    <property type="entry name" value="Listeria-Bacteroides repeat domain"/>
    <property type="match status" value="1"/>
</dbReference>
<dbReference type="Pfam" id="PF09479">
    <property type="entry name" value="Flg_new"/>
    <property type="match status" value="1"/>
</dbReference>
<protein>
    <submittedName>
        <fullName evidence="3">PKD domain containing protein</fullName>
    </submittedName>
</protein>
<comment type="caution">
    <text evidence="3">The sequence shown here is derived from an EMBL/GenBank/DDBJ whole genome shotgun (WGS) entry which is preliminary data.</text>
</comment>
<dbReference type="CDD" id="cd00146">
    <property type="entry name" value="PKD"/>
    <property type="match status" value="1"/>
</dbReference>
<dbReference type="Gene3D" id="3.80.10.10">
    <property type="entry name" value="Ribonuclease Inhibitor"/>
    <property type="match status" value="4"/>
</dbReference>
<dbReference type="eggNOG" id="COG5263">
    <property type="taxonomic scope" value="Bacteria"/>
</dbReference>
<dbReference type="InterPro" id="IPR013783">
    <property type="entry name" value="Ig-like_fold"/>
</dbReference>
<dbReference type="Pfam" id="PF18911">
    <property type="entry name" value="PKD_4"/>
    <property type="match status" value="1"/>
</dbReference>
<dbReference type="PANTHER" id="PTHR30032:SF8">
    <property type="entry name" value="GERMINATION-SPECIFIC N-ACETYLMURAMOYL-L-ALANINE AMIDASE"/>
    <property type="match status" value="1"/>
</dbReference>
<dbReference type="eggNOG" id="COG3291">
    <property type="taxonomic scope" value="Bacteria"/>
</dbReference>
<dbReference type="STRING" id="555088.DealDRAFT_1584"/>
<keyword evidence="4" id="KW-1185">Reference proteome</keyword>
<dbReference type="InterPro" id="IPR013378">
    <property type="entry name" value="InlB-like_B-rpt"/>
</dbReference>
<dbReference type="PANTHER" id="PTHR30032">
    <property type="entry name" value="N-ACETYLMURAMOYL-L-ALANINE AMIDASE-RELATED"/>
    <property type="match status" value="1"/>
</dbReference>
<dbReference type="Gene3D" id="2.60.40.1120">
    <property type="entry name" value="Carboxypeptidase-like, regulatory domain"/>
    <property type="match status" value="1"/>
</dbReference>
<dbReference type="Gene3D" id="2.60.40.10">
    <property type="entry name" value="Immunoglobulins"/>
    <property type="match status" value="2"/>
</dbReference>
<evidence type="ECO:0000313" key="4">
    <source>
        <dbReference type="Proteomes" id="UP000006443"/>
    </source>
</evidence>
<comment type="subcellular location">
    <subcellularLocation>
        <location evidence="1">Cell envelope</location>
    </subcellularLocation>
</comment>
<dbReference type="PROSITE" id="PS50093">
    <property type="entry name" value="PKD"/>
    <property type="match status" value="1"/>
</dbReference>
<dbReference type="eggNOG" id="COG1404">
    <property type="taxonomic scope" value="Bacteria"/>
</dbReference>
<dbReference type="InterPro" id="IPR042229">
    <property type="entry name" value="Listeria/Bacterioides_rpt_sf"/>
</dbReference>
<evidence type="ECO:0000256" key="1">
    <source>
        <dbReference type="ARBA" id="ARBA00004196"/>
    </source>
</evidence>
<dbReference type="InterPro" id="IPR022409">
    <property type="entry name" value="PKD/Chitinase_dom"/>
</dbReference>
<dbReference type="Proteomes" id="UP000006443">
    <property type="component" value="Unassembled WGS sequence"/>
</dbReference>
<dbReference type="InterPro" id="IPR026906">
    <property type="entry name" value="LRR_5"/>
</dbReference>
<dbReference type="Pfam" id="PF13306">
    <property type="entry name" value="LRR_5"/>
    <property type="match status" value="4"/>
</dbReference>
<dbReference type="InterPro" id="IPR032675">
    <property type="entry name" value="LRR_dom_sf"/>
</dbReference>
<gene>
    <name evidence="3" type="ORF">DealDRAFT_1584</name>
</gene>
<dbReference type="EMBL" id="ACJM01000007">
    <property type="protein sequence ID" value="EEG77461.1"/>
    <property type="molecule type" value="Genomic_DNA"/>
</dbReference>
<dbReference type="InterPro" id="IPR035986">
    <property type="entry name" value="PKD_dom_sf"/>
</dbReference>
<dbReference type="InterPro" id="IPR007253">
    <property type="entry name" value="Cell_wall-bd_2"/>
</dbReference>
<dbReference type="eggNOG" id="COG5492">
    <property type="taxonomic scope" value="Bacteria"/>
</dbReference>
<dbReference type="eggNOG" id="COG3210">
    <property type="taxonomic scope" value="Bacteria"/>
</dbReference>
<feature type="domain" description="PKD" evidence="2">
    <location>
        <begin position="781"/>
        <end position="845"/>
    </location>
</feature>
<dbReference type="SUPFAM" id="SSF49299">
    <property type="entry name" value="PKD domain"/>
    <property type="match status" value="1"/>
</dbReference>
<dbReference type="GO" id="GO:0030313">
    <property type="term" value="C:cell envelope"/>
    <property type="evidence" value="ECO:0007669"/>
    <property type="project" value="UniProtKB-SubCell"/>
</dbReference>
<evidence type="ECO:0000259" key="2">
    <source>
        <dbReference type="PROSITE" id="PS50093"/>
    </source>
</evidence>
<accession>C0GGM0</accession>
<dbReference type="InterPro" id="IPR051922">
    <property type="entry name" value="Bact_Sporulation_Assoc"/>
</dbReference>
<reference evidence="3 4" key="1">
    <citation type="submission" date="2009-02" db="EMBL/GenBank/DDBJ databases">
        <title>Sequencing of the draft genome and assembly of Dethiobacter alkaliphilus AHT 1.</title>
        <authorList>
            <consortium name="US DOE Joint Genome Institute (JGI-PGF)"/>
            <person name="Lucas S."/>
            <person name="Copeland A."/>
            <person name="Lapidus A."/>
            <person name="Glavina del Rio T."/>
            <person name="Dalin E."/>
            <person name="Tice H."/>
            <person name="Bruce D."/>
            <person name="Goodwin L."/>
            <person name="Pitluck S."/>
            <person name="Larimer F."/>
            <person name="Land M.L."/>
            <person name="Hauser L."/>
            <person name="Muyzer G."/>
        </authorList>
    </citation>
    <scope>NUCLEOTIDE SEQUENCE [LARGE SCALE GENOMIC DNA]</scope>
    <source>
        <strain evidence="3 4">AHT 1</strain>
    </source>
</reference>
<dbReference type="SMART" id="SM00089">
    <property type="entry name" value="PKD"/>
    <property type="match status" value="1"/>
</dbReference>
<dbReference type="RefSeq" id="WP_008516440.1">
    <property type="nucleotide sequence ID" value="NZ_ACJM01000007.1"/>
</dbReference>
<name>C0GGM0_DETAL</name>
<organism evidence="3 4">
    <name type="scientific">Dethiobacter alkaliphilus AHT 1</name>
    <dbReference type="NCBI Taxonomy" id="555088"/>
    <lineage>
        <taxon>Bacteria</taxon>
        <taxon>Bacillati</taxon>
        <taxon>Bacillota</taxon>
        <taxon>Dethiobacteria</taxon>
        <taxon>Dethiobacterales</taxon>
        <taxon>Dethiobacteraceae</taxon>
        <taxon>Dethiobacter</taxon>
    </lineage>
</organism>
<proteinExistence type="predicted"/>
<dbReference type="Gene3D" id="3.40.50.12090">
    <property type="match status" value="2"/>
</dbReference>
<dbReference type="OrthoDB" id="1927681at2"/>